<keyword evidence="4" id="KW-0479">Metal-binding</keyword>
<name>A0A1Q2CTK0_9ACTN</name>
<evidence type="ECO:0000256" key="10">
    <source>
        <dbReference type="ARBA" id="ARBA00038897"/>
    </source>
</evidence>
<dbReference type="Gene3D" id="1.10.1060.10">
    <property type="entry name" value="Alpha-helical ferredoxin"/>
    <property type="match status" value="1"/>
</dbReference>
<evidence type="ECO:0000256" key="7">
    <source>
        <dbReference type="ARBA" id="ARBA00023002"/>
    </source>
</evidence>
<comment type="cofactor">
    <cofactor evidence="1">
        <name>FAD</name>
        <dbReference type="ChEBI" id="CHEBI:57692"/>
    </cofactor>
</comment>
<feature type="domain" description="FAD-binding PCMH-type" evidence="12">
    <location>
        <begin position="1"/>
        <end position="228"/>
    </location>
</feature>
<dbReference type="Gene3D" id="3.30.70.2740">
    <property type="match status" value="1"/>
</dbReference>
<dbReference type="SUPFAM" id="SSF46548">
    <property type="entry name" value="alpha-helical ferredoxin"/>
    <property type="match status" value="1"/>
</dbReference>
<evidence type="ECO:0000259" key="12">
    <source>
        <dbReference type="PROSITE" id="PS51387"/>
    </source>
</evidence>
<keyword evidence="7" id="KW-0560">Oxidoreductase</keyword>
<dbReference type="Proteomes" id="UP000188145">
    <property type="component" value="Chromosome"/>
</dbReference>
<dbReference type="GO" id="GO:0008720">
    <property type="term" value="F:D-lactate dehydrogenase (NAD+) activity"/>
    <property type="evidence" value="ECO:0007669"/>
    <property type="project" value="TreeGrafter"/>
</dbReference>
<dbReference type="Gene3D" id="1.10.45.10">
    <property type="entry name" value="Vanillyl-alcohol Oxidase, Chain A, domain 4"/>
    <property type="match status" value="1"/>
</dbReference>
<dbReference type="InterPro" id="IPR016167">
    <property type="entry name" value="FAD-bd_PCMH_sub1"/>
</dbReference>
<dbReference type="Pfam" id="PF01565">
    <property type="entry name" value="FAD_binding_4"/>
    <property type="match status" value="1"/>
</dbReference>
<dbReference type="EMBL" id="CP019606">
    <property type="protein sequence ID" value="AQP49443.1"/>
    <property type="molecule type" value="Genomic_DNA"/>
</dbReference>
<evidence type="ECO:0000313" key="13">
    <source>
        <dbReference type="EMBL" id="AQP49443.1"/>
    </source>
</evidence>
<dbReference type="InterPro" id="IPR006094">
    <property type="entry name" value="Oxid_FAD_bind_N"/>
</dbReference>
<comment type="similarity">
    <text evidence="2">Belongs to the FAD-binding oxidoreductase/transferase type 4 family.</text>
</comment>
<dbReference type="Gene3D" id="3.30.43.10">
    <property type="entry name" value="Uridine Diphospho-n-acetylenolpyruvylglucosamine Reductase, domain 2"/>
    <property type="match status" value="1"/>
</dbReference>
<dbReference type="Pfam" id="PF02754">
    <property type="entry name" value="CCG"/>
    <property type="match status" value="2"/>
</dbReference>
<dbReference type="GO" id="GO:0051536">
    <property type="term" value="F:iron-sulfur cluster binding"/>
    <property type="evidence" value="ECO:0007669"/>
    <property type="project" value="UniProtKB-KW"/>
</dbReference>
<dbReference type="InterPro" id="IPR004017">
    <property type="entry name" value="Cys_rich_dom"/>
</dbReference>
<dbReference type="InterPro" id="IPR016171">
    <property type="entry name" value="Vanillyl_alc_oxidase_C-sub2"/>
</dbReference>
<evidence type="ECO:0000256" key="9">
    <source>
        <dbReference type="ARBA" id="ARBA00023014"/>
    </source>
</evidence>
<evidence type="ECO:0000256" key="2">
    <source>
        <dbReference type="ARBA" id="ARBA00008000"/>
    </source>
</evidence>
<evidence type="ECO:0000256" key="8">
    <source>
        <dbReference type="ARBA" id="ARBA00023004"/>
    </source>
</evidence>
<dbReference type="Gene3D" id="3.30.70.2190">
    <property type="match status" value="1"/>
</dbReference>
<dbReference type="SUPFAM" id="SSF55103">
    <property type="entry name" value="FAD-linked oxidases, C-terminal domain"/>
    <property type="match status" value="1"/>
</dbReference>
<keyword evidence="6" id="KW-0809">Transit peptide</keyword>
<reference evidence="14" key="1">
    <citation type="submission" date="2017-02" db="EMBL/GenBank/DDBJ databases">
        <title>Tessaracoccus aquaemaris sp. nov., isolated from the intestine of a Korean rockfish, Sebastes schlegelii, in a marine aquaculture pond.</title>
        <authorList>
            <person name="Tak E.J."/>
            <person name="Bae J.-W."/>
        </authorList>
    </citation>
    <scope>NUCLEOTIDE SEQUENCE [LARGE SCALE GENOMIC DNA]</scope>
    <source>
        <strain evidence="14">NSG39</strain>
    </source>
</reference>
<dbReference type="AlphaFoldDB" id="A0A1Q2CTK0"/>
<feature type="domain" description="4Fe-4S ferredoxin-type" evidence="11">
    <location>
        <begin position="496"/>
        <end position="525"/>
    </location>
</feature>
<dbReference type="InterPro" id="IPR004113">
    <property type="entry name" value="FAD-bd_oxidored_4_C"/>
</dbReference>
<dbReference type="KEGG" id="tes:BW730_17200"/>
<dbReference type="PANTHER" id="PTHR11748">
    <property type="entry name" value="D-LACTATE DEHYDROGENASE"/>
    <property type="match status" value="1"/>
</dbReference>
<keyword evidence="3" id="KW-0285">Flavoprotein</keyword>
<dbReference type="InterPro" id="IPR016166">
    <property type="entry name" value="FAD-bd_PCMH"/>
</dbReference>
<evidence type="ECO:0000259" key="11">
    <source>
        <dbReference type="PROSITE" id="PS51379"/>
    </source>
</evidence>
<evidence type="ECO:0000256" key="6">
    <source>
        <dbReference type="ARBA" id="ARBA00022946"/>
    </source>
</evidence>
<dbReference type="InterPro" id="IPR016169">
    <property type="entry name" value="FAD-bd_PCMH_sub2"/>
</dbReference>
<sequence>MLTPTEVVTPSTVEDVAQLMREAVQARKPMTFRAGGTSLCGQAVSDSTLVDTRRNFRDLEVLDDGMRVRVGPGVTLARVNAHLARYGRRLGPDPTSALACTIGGILANNSSGMLAGLKQSAYHTLDSMVFVLPSGRVIDTADPSADITLRLEETELCGGLMMLRKRLRDNSDAVAEIRRLFAMKNTMGYGINALIDFHRPVDIVSHLLIGSEGTLGFIAEATLRTVPLARHSAAALALFPDLTSAAAAAPLLVAEGFEAVELMDVASLRVVRRQPGAPAMLRNRDLTTEAALLIELHETDEEALQRRLVAATGILATLDVIDSVAMTSDAKQRNALVELRRGLYALVAGTRASGTTTLLEDIAVPVDRFEEMCVALDELFRKHGYGVLNVPLFGHARDGNIHFLLSERFDEPEGLLRFRKFTRDLVRQVLRRGGVLKAEHGTGRAMAPFVRDQYGDDLFQVMRAIKFLFDPRGVLNPGVIISNDPDEHLLNLKLMPRIEQEVDNCIECGFCEGGCPSRDLTLTPRQRIVLRREIAARRDDHDLLKQIAESYEYEAVETCAVDGMCAVACPLGIDTGTLVRRQRTEDVSSLEQVAWTQAARTWGLVTRMGSAALTLAKSAAPLADRATDLGRRRFGDDTVPSYDRRLPRGAGIRRKPRRRDRRDRGVAAYFPSCLQTMFGTSGEGVFAAFRELCLRAEVRVTMLDAEDLCCGAPWRAKGVQEGYELMRRKVHAQIVMPDQLPIVMDASSCTQSLAELARHWKIPVLDVVEFVADELLPHLELTAPIESIALHPTCSSTKIGINEDLMDIARFLSDDVTVPASWSCCGFAGDRGLLHPELTASATAEMAREINEREYAAYASVNRTCEIGMSRATGHGYRHIVELLEEATRPR</sequence>
<dbReference type="PROSITE" id="PS51387">
    <property type="entry name" value="FAD_PCMH"/>
    <property type="match status" value="1"/>
</dbReference>
<evidence type="ECO:0000256" key="1">
    <source>
        <dbReference type="ARBA" id="ARBA00001974"/>
    </source>
</evidence>
<dbReference type="InterPro" id="IPR017900">
    <property type="entry name" value="4Fe4S_Fe_S_CS"/>
</dbReference>
<dbReference type="EC" id="1.1.2.4" evidence="10"/>
<dbReference type="GO" id="GO:0046872">
    <property type="term" value="F:metal ion binding"/>
    <property type="evidence" value="ECO:0007669"/>
    <property type="project" value="UniProtKB-KW"/>
</dbReference>
<accession>A0A1Q2CTK0</accession>
<gene>
    <name evidence="13" type="ORF">BW730_17200</name>
</gene>
<dbReference type="SUPFAM" id="SSF56176">
    <property type="entry name" value="FAD-binding/transporter-associated domain-like"/>
    <property type="match status" value="1"/>
</dbReference>
<protein>
    <recommendedName>
        <fullName evidence="10">D-lactate dehydrogenase (cytochrome)</fullName>
        <ecNumber evidence="10">1.1.2.4</ecNumber>
    </recommendedName>
</protein>
<dbReference type="GO" id="GO:1903457">
    <property type="term" value="P:lactate catabolic process"/>
    <property type="evidence" value="ECO:0007669"/>
    <property type="project" value="TreeGrafter"/>
</dbReference>
<evidence type="ECO:0000256" key="3">
    <source>
        <dbReference type="ARBA" id="ARBA00022630"/>
    </source>
</evidence>
<dbReference type="InterPro" id="IPR009051">
    <property type="entry name" value="Helical_ferredxn"/>
</dbReference>
<dbReference type="GO" id="GO:0004458">
    <property type="term" value="F:D-lactate dehydrogenase (cytochrome) activity"/>
    <property type="evidence" value="ECO:0007669"/>
    <property type="project" value="UniProtKB-EC"/>
</dbReference>
<keyword evidence="9" id="KW-0411">Iron-sulfur</keyword>
<dbReference type="PROSITE" id="PS00198">
    <property type="entry name" value="4FE4S_FER_1"/>
    <property type="match status" value="1"/>
</dbReference>
<organism evidence="13 14">
    <name type="scientific">Tessaracoccus aquimaris</name>
    <dbReference type="NCBI Taxonomy" id="1332264"/>
    <lineage>
        <taxon>Bacteria</taxon>
        <taxon>Bacillati</taxon>
        <taxon>Actinomycetota</taxon>
        <taxon>Actinomycetes</taxon>
        <taxon>Propionibacteriales</taxon>
        <taxon>Propionibacteriaceae</taxon>
        <taxon>Tessaracoccus</taxon>
    </lineage>
</organism>
<dbReference type="InterPro" id="IPR036318">
    <property type="entry name" value="FAD-bd_PCMH-like_sf"/>
</dbReference>
<evidence type="ECO:0000313" key="14">
    <source>
        <dbReference type="Proteomes" id="UP000188145"/>
    </source>
</evidence>
<dbReference type="PANTHER" id="PTHR11748:SF111">
    <property type="entry name" value="D-LACTATE DEHYDROGENASE, MITOCHONDRIAL-RELATED"/>
    <property type="match status" value="1"/>
</dbReference>
<dbReference type="Pfam" id="PF13183">
    <property type="entry name" value="Fer4_8"/>
    <property type="match status" value="1"/>
</dbReference>
<dbReference type="InterPro" id="IPR017896">
    <property type="entry name" value="4Fe4S_Fe-S-bd"/>
</dbReference>
<keyword evidence="14" id="KW-1185">Reference proteome</keyword>
<dbReference type="Pfam" id="PF02913">
    <property type="entry name" value="FAD-oxidase_C"/>
    <property type="match status" value="1"/>
</dbReference>
<evidence type="ECO:0000256" key="5">
    <source>
        <dbReference type="ARBA" id="ARBA00022827"/>
    </source>
</evidence>
<evidence type="ECO:0000256" key="4">
    <source>
        <dbReference type="ARBA" id="ARBA00022723"/>
    </source>
</evidence>
<keyword evidence="8" id="KW-0408">Iron</keyword>
<proteinExistence type="inferred from homology"/>
<dbReference type="STRING" id="1332264.BW730_17200"/>
<dbReference type="PROSITE" id="PS51379">
    <property type="entry name" value="4FE4S_FER_2"/>
    <property type="match status" value="1"/>
</dbReference>
<dbReference type="GO" id="GO:0071949">
    <property type="term" value="F:FAD binding"/>
    <property type="evidence" value="ECO:0007669"/>
    <property type="project" value="InterPro"/>
</dbReference>
<dbReference type="Gene3D" id="3.30.465.10">
    <property type="match status" value="1"/>
</dbReference>
<keyword evidence="5" id="KW-0274">FAD</keyword>
<dbReference type="InterPro" id="IPR016164">
    <property type="entry name" value="FAD-linked_Oxase-like_C"/>
</dbReference>